<dbReference type="InterPro" id="IPR034154">
    <property type="entry name" value="TOPRIM_DnaG/twinkle"/>
</dbReference>
<feature type="domain" description="Toprim" evidence="1">
    <location>
        <begin position="201"/>
        <end position="300"/>
    </location>
</feature>
<name>A0ABW3P5J8_9SPHN</name>
<reference evidence="3" key="1">
    <citation type="journal article" date="2019" name="Int. J. Syst. Evol. Microbiol.">
        <title>The Global Catalogue of Microorganisms (GCM) 10K type strain sequencing project: providing services to taxonomists for standard genome sequencing and annotation.</title>
        <authorList>
            <consortium name="The Broad Institute Genomics Platform"/>
            <consortium name="The Broad Institute Genome Sequencing Center for Infectious Disease"/>
            <person name="Wu L."/>
            <person name="Ma J."/>
        </authorList>
    </citation>
    <scope>NUCLEOTIDE SEQUENCE [LARGE SCALE GENOMIC DNA]</scope>
    <source>
        <strain evidence="3">CCUG 54329</strain>
    </source>
</reference>
<proteinExistence type="predicted"/>
<comment type="caution">
    <text evidence="2">The sequence shown here is derived from an EMBL/GenBank/DDBJ whole genome shotgun (WGS) entry which is preliminary data.</text>
</comment>
<dbReference type="RefSeq" id="WP_380912834.1">
    <property type="nucleotide sequence ID" value="NZ_JBHTLS010000131.1"/>
</dbReference>
<evidence type="ECO:0000313" key="2">
    <source>
        <dbReference type="EMBL" id="MFD1106288.1"/>
    </source>
</evidence>
<dbReference type="InterPro" id="IPR006171">
    <property type="entry name" value="TOPRIM_dom"/>
</dbReference>
<keyword evidence="3" id="KW-1185">Reference proteome</keyword>
<organism evidence="2 3">
    <name type="scientific">Sphingobium olei</name>
    <dbReference type="NCBI Taxonomy" id="420955"/>
    <lineage>
        <taxon>Bacteria</taxon>
        <taxon>Pseudomonadati</taxon>
        <taxon>Pseudomonadota</taxon>
        <taxon>Alphaproteobacteria</taxon>
        <taxon>Sphingomonadales</taxon>
        <taxon>Sphingomonadaceae</taxon>
        <taxon>Sphingobium</taxon>
    </lineage>
</organism>
<sequence>MTDPVSEFLDAMGAAGIRPVEPIADKLAAGDPVRFRADGDKPGRRNGWAWLHLDGVPAGVFRHYRLGVRTVWRAGSDPRSLSPAERRAIIAEARESEARRKAATEAKQEAAASVARDLWRGAGKADPAHGYLARKRLPAFGIRQHGDALLVPMVDCAFRLWNVQRVYPDGRKLFLSGGRTDELFWSHGALVQDGRPSVGPLVIGEGFATMAAIHHATGHGVVAALSARNLETVARAMRKLFPSRAMIVAADDDRHLSENIGLQAAQRAAESIGALLATPLPLVPETRAADSGADFADIAPAEVAARIAHAGRAVHA</sequence>
<dbReference type="Pfam" id="PF13362">
    <property type="entry name" value="Toprim_3"/>
    <property type="match status" value="1"/>
</dbReference>
<dbReference type="EMBL" id="JBHTLS010000131">
    <property type="protein sequence ID" value="MFD1106288.1"/>
    <property type="molecule type" value="Genomic_DNA"/>
</dbReference>
<accession>A0ABW3P5J8</accession>
<protein>
    <submittedName>
        <fullName evidence="2">Toprim domain-containing protein</fullName>
    </submittedName>
</protein>
<gene>
    <name evidence="2" type="ORF">ACFQ24_15595</name>
</gene>
<evidence type="ECO:0000313" key="3">
    <source>
        <dbReference type="Proteomes" id="UP001597203"/>
    </source>
</evidence>
<dbReference type="Proteomes" id="UP001597203">
    <property type="component" value="Unassembled WGS sequence"/>
</dbReference>
<evidence type="ECO:0000259" key="1">
    <source>
        <dbReference type="Pfam" id="PF13362"/>
    </source>
</evidence>
<dbReference type="CDD" id="cd01029">
    <property type="entry name" value="TOPRIM_primases"/>
    <property type="match status" value="1"/>
</dbReference>